<feature type="domain" description="Stealth protein CR1 conserved region 1" evidence="6">
    <location>
        <begin position="269"/>
        <end position="294"/>
    </location>
</feature>
<dbReference type="Pfam" id="PF17102">
    <property type="entry name" value="Stealth_CR3"/>
    <property type="match status" value="1"/>
</dbReference>
<reference evidence="9 10" key="1">
    <citation type="submission" date="2020-08" db="EMBL/GenBank/DDBJ databases">
        <title>Sequencing the genomes of 1000 actinobacteria strains.</title>
        <authorList>
            <person name="Klenk H.-P."/>
        </authorList>
    </citation>
    <scope>NUCLEOTIDE SEQUENCE [LARGE SCALE GENOMIC DNA]</scope>
    <source>
        <strain evidence="9 10">DSM 44593</strain>
    </source>
</reference>
<keyword evidence="2" id="KW-0808">Transferase</keyword>
<evidence type="ECO:0000313" key="10">
    <source>
        <dbReference type="Proteomes" id="UP000578077"/>
    </source>
</evidence>
<dbReference type="PANTHER" id="PTHR24045:SF0">
    <property type="entry name" value="N-ACETYLGLUCOSAMINE-1-PHOSPHOTRANSFERASE SUBUNITS ALPHA_BETA"/>
    <property type="match status" value="1"/>
</dbReference>
<dbReference type="InterPro" id="IPR031356">
    <property type="entry name" value="Stealth_CR4"/>
</dbReference>
<accession>A0A841E6Z7</accession>
<dbReference type="AlphaFoldDB" id="A0A841E6Z7"/>
<dbReference type="Pfam" id="PF17103">
    <property type="entry name" value="Stealth_CR4"/>
    <property type="match status" value="1"/>
</dbReference>
<feature type="domain" description="Stealth protein CR2 conserved region 2" evidence="5">
    <location>
        <begin position="307"/>
        <end position="412"/>
    </location>
</feature>
<gene>
    <name evidence="9" type="ORF">HNR25_000830</name>
</gene>
<keyword evidence="3" id="KW-0270">Exopolysaccharide synthesis</keyword>
<evidence type="ECO:0000256" key="1">
    <source>
        <dbReference type="ARBA" id="ARBA00007583"/>
    </source>
</evidence>
<evidence type="ECO:0000259" key="8">
    <source>
        <dbReference type="Pfam" id="PF17103"/>
    </source>
</evidence>
<dbReference type="Proteomes" id="UP000578077">
    <property type="component" value="Unassembled WGS sequence"/>
</dbReference>
<comment type="similarity">
    <text evidence="1">Belongs to the stealth family.</text>
</comment>
<proteinExistence type="inferred from homology"/>
<evidence type="ECO:0000259" key="7">
    <source>
        <dbReference type="Pfam" id="PF17102"/>
    </source>
</evidence>
<dbReference type="GO" id="GO:0000271">
    <property type="term" value="P:polysaccharide biosynthetic process"/>
    <property type="evidence" value="ECO:0007669"/>
    <property type="project" value="UniProtKB-KW"/>
</dbReference>
<dbReference type="RefSeq" id="WP_184633395.1">
    <property type="nucleotide sequence ID" value="NZ_BAABKT010000003.1"/>
</dbReference>
<dbReference type="GO" id="GO:0016772">
    <property type="term" value="F:transferase activity, transferring phosphorus-containing groups"/>
    <property type="evidence" value="ECO:0007669"/>
    <property type="project" value="InterPro"/>
</dbReference>
<evidence type="ECO:0000259" key="5">
    <source>
        <dbReference type="Pfam" id="PF11380"/>
    </source>
</evidence>
<keyword evidence="10" id="KW-1185">Reference proteome</keyword>
<evidence type="ECO:0000256" key="2">
    <source>
        <dbReference type="ARBA" id="ARBA00022679"/>
    </source>
</evidence>
<dbReference type="EMBL" id="JACHLY010000001">
    <property type="protein sequence ID" value="MBB5997079.1"/>
    <property type="molecule type" value="Genomic_DNA"/>
</dbReference>
<name>A0A841E6Z7_9ACTN</name>
<sequence>MTVPARLKRVGVRLLPPATRARRAAEREAARAQAQEQRRRERVAQRRAALVDGRPDLVRFTLAGDERIGRRVESFSSAAASAASLRRIAEVAEAAGIDYFLVPGRAPTRYVVGMDHRDKKEFLTRLRDAYRGGPLYAAKPATGGELNGAPALYADGALPDRIKHGRTIRFGEYLMGPENQLLAGLEHGCDVEFWRSGEDAAAEDPQRVAALRVQVPPEVLADSLVAPRRNRVADVLPTSERTPATRSVDDREYPTVPAFARPGADEIDFPIDVVYTWVDGDDPVLAEKRRRYRGEAPGPARHAGASRYTSRDELRYSLRSLAAYAPFVRNVYIVTDGQVPWWLDPAAPGITVVDHRDVFRYPDALPVFNSHAIASQLHNIDGLSERYVYFNDDVFVGKPLTADRFFHGNGIAKVPFSGFQIGTGRPRVDEPAPNSAGKNVRTLMEQVHGRSITHKFKHVPHPQIRGVFSELEAMFPAWMEQTARSRFRDPADLAVAGSLHHHHALFTGRAVPGEYPLRYIDIAADDADERMRRLAADRDFDFFCLNDVDTPPERQDEVSAQVTGFLESYFPFASPFEKG</sequence>
<evidence type="ECO:0000313" key="9">
    <source>
        <dbReference type="EMBL" id="MBB5997079.1"/>
    </source>
</evidence>
<dbReference type="InterPro" id="IPR021520">
    <property type="entry name" value="Stealth_CR2"/>
</dbReference>
<dbReference type="InterPro" id="IPR047141">
    <property type="entry name" value="Stealth"/>
</dbReference>
<dbReference type="Pfam" id="PF17101">
    <property type="entry name" value="Stealth_CR1"/>
    <property type="match status" value="1"/>
</dbReference>
<dbReference type="InterPro" id="IPR031358">
    <property type="entry name" value="Stealth_CR1"/>
</dbReference>
<comment type="caution">
    <text evidence="9">The sequence shown here is derived from an EMBL/GenBank/DDBJ whole genome shotgun (WGS) entry which is preliminary data.</text>
</comment>
<feature type="compositionally biased region" description="Basic and acidic residues" evidence="4">
    <location>
        <begin position="23"/>
        <end position="41"/>
    </location>
</feature>
<feature type="region of interest" description="Disordered" evidence="4">
    <location>
        <begin position="21"/>
        <end position="41"/>
    </location>
</feature>
<feature type="domain" description="Stealth protein CR4 conserved region 4" evidence="8">
    <location>
        <begin position="534"/>
        <end position="578"/>
    </location>
</feature>
<organism evidence="9 10">
    <name type="scientific">Streptomonospora salina</name>
    <dbReference type="NCBI Taxonomy" id="104205"/>
    <lineage>
        <taxon>Bacteria</taxon>
        <taxon>Bacillati</taxon>
        <taxon>Actinomycetota</taxon>
        <taxon>Actinomycetes</taxon>
        <taxon>Streptosporangiales</taxon>
        <taxon>Nocardiopsidaceae</taxon>
        <taxon>Streptomonospora</taxon>
    </lineage>
</organism>
<evidence type="ECO:0000256" key="3">
    <source>
        <dbReference type="ARBA" id="ARBA00023169"/>
    </source>
</evidence>
<evidence type="ECO:0008006" key="11">
    <source>
        <dbReference type="Google" id="ProtNLM"/>
    </source>
</evidence>
<feature type="domain" description="Stealth protein CR3 conserved region 3" evidence="7">
    <location>
        <begin position="457"/>
        <end position="504"/>
    </location>
</feature>
<protein>
    <recommendedName>
        <fullName evidence="11">Sugar phosphotransferase</fullName>
    </recommendedName>
</protein>
<dbReference type="Pfam" id="PF11380">
    <property type="entry name" value="Stealth_CR2"/>
    <property type="match status" value="1"/>
</dbReference>
<evidence type="ECO:0000256" key="4">
    <source>
        <dbReference type="SAM" id="MobiDB-lite"/>
    </source>
</evidence>
<dbReference type="InterPro" id="IPR031357">
    <property type="entry name" value="Stealth_CR3"/>
</dbReference>
<dbReference type="PANTHER" id="PTHR24045">
    <property type="match status" value="1"/>
</dbReference>
<evidence type="ECO:0000259" key="6">
    <source>
        <dbReference type="Pfam" id="PF17101"/>
    </source>
</evidence>